<gene>
    <name evidence="2" type="ORF">D3P08_20935</name>
</gene>
<organism evidence="2 3">
    <name type="scientific">Paenibacillus nanensis</name>
    <dbReference type="NCBI Taxonomy" id="393251"/>
    <lineage>
        <taxon>Bacteria</taxon>
        <taxon>Bacillati</taxon>
        <taxon>Bacillota</taxon>
        <taxon>Bacilli</taxon>
        <taxon>Bacillales</taxon>
        <taxon>Paenibacillaceae</taxon>
        <taxon>Paenibacillus</taxon>
    </lineage>
</organism>
<dbReference type="InterPro" id="IPR053135">
    <property type="entry name" value="AKR2_Oxidoreductase"/>
</dbReference>
<dbReference type="Pfam" id="PF00248">
    <property type="entry name" value="Aldo_ket_red"/>
    <property type="match status" value="1"/>
</dbReference>
<reference evidence="2 3" key="1">
    <citation type="submission" date="2018-09" db="EMBL/GenBank/DDBJ databases">
        <title>Paenibacillus aracenensis nov. sp. isolated from a cave in southern Spain.</title>
        <authorList>
            <person name="Jurado V."/>
            <person name="Gutierrez-Patricio S."/>
            <person name="Gonzalez-Pimentel J.L."/>
            <person name="Miller A.Z."/>
            <person name="Laiz L."/>
            <person name="Saiz-Jimenez C."/>
        </authorList>
    </citation>
    <scope>NUCLEOTIDE SEQUENCE [LARGE SCALE GENOMIC DNA]</scope>
    <source>
        <strain evidence="2 3">DSM 22867</strain>
    </source>
</reference>
<dbReference type="Proteomes" id="UP000266482">
    <property type="component" value="Unassembled WGS sequence"/>
</dbReference>
<dbReference type="OrthoDB" id="9773828at2"/>
<keyword evidence="3" id="KW-1185">Reference proteome</keyword>
<evidence type="ECO:0000313" key="2">
    <source>
        <dbReference type="EMBL" id="RIX50315.1"/>
    </source>
</evidence>
<dbReference type="SUPFAM" id="SSF51430">
    <property type="entry name" value="NAD(P)-linked oxidoreductase"/>
    <property type="match status" value="1"/>
</dbReference>
<dbReference type="PANTHER" id="PTHR43312:SF1">
    <property type="entry name" value="NADP-DEPENDENT OXIDOREDUCTASE DOMAIN-CONTAINING PROTEIN"/>
    <property type="match status" value="1"/>
</dbReference>
<name>A0A3A1UPZ0_9BACL</name>
<evidence type="ECO:0000259" key="1">
    <source>
        <dbReference type="Pfam" id="PF00248"/>
    </source>
</evidence>
<dbReference type="AlphaFoldDB" id="A0A3A1UPZ0"/>
<dbReference type="InterPro" id="IPR036812">
    <property type="entry name" value="NAD(P)_OxRdtase_dom_sf"/>
</dbReference>
<dbReference type="Gene3D" id="3.20.20.100">
    <property type="entry name" value="NADP-dependent oxidoreductase domain"/>
    <property type="match status" value="1"/>
</dbReference>
<protein>
    <submittedName>
        <fullName evidence="2">Aldo/keto reductase</fullName>
    </submittedName>
</protein>
<accession>A0A3A1UPZ0</accession>
<dbReference type="RefSeq" id="WP_119602064.1">
    <property type="nucleotide sequence ID" value="NZ_QXQA01000015.1"/>
</dbReference>
<proteinExistence type="predicted"/>
<dbReference type="PANTHER" id="PTHR43312">
    <property type="entry name" value="D-THREO-ALDOSE 1-DEHYDROGENASE"/>
    <property type="match status" value="1"/>
</dbReference>
<comment type="caution">
    <text evidence="2">The sequence shown here is derived from an EMBL/GenBank/DDBJ whole genome shotgun (WGS) entry which is preliminary data.</text>
</comment>
<evidence type="ECO:0000313" key="3">
    <source>
        <dbReference type="Proteomes" id="UP000266482"/>
    </source>
</evidence>
<dbReference type="EMBL" id="QXQA01000015">
    <property type="protein sequence ID" value="RIX50315.1"/>
    <property type="molecule type" value="Genomic_DNA"/>
</dbReference>
<feature type="domain" description="NADP-dependent oxidoreductase" evidence="1">
    <location>
        <begin position="31"/>
        <end position="322"/>
    </location>
</feature>
<sequence length="330" mass="36387">MKKTLGRTDIEVSALGLGCWAIGGPFTLDGLQDGWGQVDDRESIASIHAAIDGGVNFFDTADAYGTGHSEEVLGEAVQGRRHKVVIATKFGFTNNKATKEVFGRHDVSPAYVREALRRSLRRLRTDYIDLYQIHAGSLSFEELESVIDTLNSLQQEGWIRSYGWSTYDAHRAELFAEKSEGAAIQHAMNVLRDDPKMVSVYERHGLSGIINSPLAMGLLSGKFNRDSFFASDDVRGSGHEWVAYFKDGRPVPQLLEKLDAVKEILTADNRSLVQGALAWLWGRSEAAIPIPGFKNIKQVKELIGAIPQGPLSKAQMEEIKELLSLEATAQ</sequence>
<dbReference type="InterPro" id="IPR023210">
    <property type="entry name" value="NADP_OxRdtase_dom"/>
</dbReference>